<evidence type="ECO:0000313" key="2">
    <source>
        <dbReference type="Proteomes" id="UP000607653"/>
    </source>
</evidence>
<dbReference type="AlphaFoldDB" id="A0A822Z739"/>
<organism evidence="1 2">
    <name type="scientific">Nelumbo nucifera</name>
    <name type="common">Sacred lotus</name>
    <dbReference type="NCBI Taxonomy" id="4432"/>
    <lineage>
        <taxon>Eukaryota</taxon>
        <taxon>Viridiplantae</taxon>
        <taxon>Streptophyta</taxon>
        <taxon>Embryophyta</taxon>
        <taxon>Tracheophyta</taxon>
        <taxon>Spermatophyta</taxon>
        <taxon>Magnoliopsida</taxon>
        <taxon>Proteales</taxon>
        <taxon>Nelumbonaceae</taxon>
        <taxon>Nelumbo</taxon>
    </lineage>
</organism>
<protein>
    <submittedName>
        <fullName evidence="1">Uncharacterized protein</fullName>
    </submittedName>
</protein>
<dbReference type="Proteomes" id="UP000607653">
    <property type="component" value="Unassembled WGS sequence"/>
</dbReference>
<comment type="caution">
    <text evidence="1">The sequence shown here is derived from an EMBL/GenBank/DDBJ whole genome shotgun (WGS) entry which is preliminary data.</text>
</comment>
<accession>A0A822Z739</accession>
<evidence type="ECO:0000313" key="1">
    <source>
        <dbReference type="EMBL" id="DAD42204.1"/>
    </source>
</evidence>
<dbReference type="EMBL" id="DUZY01000006">
    <property type="protein sequence ID" value="DAD42204.1"/>
    <property type="molecule type" value="Genomic_DNA"/>
</dbReference>
<keyword evidence="2" id="KW-1185">Reference proteome</keyword>
<gene>
    <name evidence="1" type="ORF">HUJ06_000434</name>
</gene>
<sequence length="53" mass="6226">MTDPKRQSAKKISTETTMEIEKKKNICRKIKVPEIQKPQTLHKMKRSTEKAKT</sequence>
<proteinExistence type="predicted"/>
<reference evidence="1 2" key="1">
    <citation type="journal article" date="2020" name="Mol. Biol. Evol.">
        <title>Distinct Expression and Methylation Patterns for Genes with Different Fates following a Single Whole-Genome Duplication in Flowering Plants.</title>
        <authorList>
            <person name="Shi T."/>
            <person name="Rahmani R.S."/>
            <person name="Gugger P.F."/>
            <person name="Wang M."/>
            <person name="Li H."/>
            <person name="Zhang Y."/>
            <person name="Li Z."/>
            <person name="Wang Q."/>
            <person name="Van de Peer Y."/>
            <person name="Marchal K."/>
            <person name="Chen J."/>
        </authorList>
    </citation>
    <scope>NUCLEOTIDE SEQUENCE [LARGE SCALE GENOMIC DNA]</scope>
    <source>
        <tissue evidence="1">Leaf</tissue>
    </source>
</reference>
<name>A0A822Z739_NELNU</name>